<gene>
    <name evidence="2" type="ORF">OIU83_13600</name>
</gene>
<feature type="domain" description="Beta-lactamase-related" evidence="1">
    <location>
        <begin position="48"/>
        <end position="335"/>
    </location>
</feature>
<dbReference type="PANTHER" id="PTHR43283">
    <property type="entry name" value="BETA-LACTAMASE-RELATED"/>
    <property type="match status" value="1"/>
</dbReference>
<dbReference type="InterPro" id="IPR012338">
    <property type="entry name" value="Beta-lactam/transpept-like"/>
</dbReference>
<reference evidence="2" key="1">
    <citation type="submission" date="2022-10" db="EMBL/GenBank/DDBJ databases">
        <title>Two novel species of Flavobacterium.</title>
        <authorList>
            <person name="Liu Q."/>
            <person name="Xin Y.-H."/>
        </authorList>
    </citation>
    <scope>NUCLEOTIDE SEQUENCE</scope>
    <source>
        <strain evidence="2">LS1R49</strain>
    </source>
</reference>
<name>A0A9X2YVV7_9FLAO</name>
<accession>A0A9X2YVV7</accession>
<evidence type="ECO:0000259" key="1">
    <source>
        <dbReference type="Pfam" id="PF00144"/>
    </source>
</evidence>
<organism evidence="2 3">
    <name type="scientific">Flavobacterium shii</name>
    <dbReference type="NCBI Taxonomy" id="2987687"/>
    <lineage>
        <taxon>Bacteria</taxon>
        <taxon>Pseudomonadati</taxon>
        <taxon>Bacteroidota</taxon>
        <taxon>Flavobacteriia</taxon>
        <taxon>Flavobacteriales</taxon>
        <taxon>Flavobacteriaceae</taxon>
        <taxon>Flavobacterium</taxon>
    </lineage>
</organism>
<dbReference type="SUPFAM" id="SSF56601">
    <property type="entry name" value="beta-lactamase/transpeptidase-like"/>
    <property type="match status" value="1"/>
</dbReference>
<evidence type="ECO:0000313" key="2">
    <source>
        <dbReference type="EMBL" id="MCV9928699.1"/>
    </source>
</evidence>
<dbReference type="PANTHER" id="PTHR43283:SF7">
    <property type="entry name" value="BETA-LACTAMASE-RELATED DOMAIN-CONTAINING PROTEIN"/>
    <property type="match status" value="1"/>
</dbReference>
<dbReference type="Gene3D" id="3.40.710.10">
    <property type="entry name" value="DD-peptidase/beta-lactamase superfamily"/>
    <property type="match status" value="1"/>
</dbReference>
<dbReference type="EMBL" id="JAOZEW010000014">
    <property type="protein sequence ID" value="MCV9928699.1"/>
    <property type="molecule type" value="Genomic_DNA"/>
</dbReference>
<proteinExistence type="predicted"/>
<sequence length="356" mass="40930">MKNIHFAYILLLLNIFTISAQTKYKSQNVLLQQMTDSITKNHYSGIHSVLIAKDNQLVYERYFNGYTRDSLHDSRSSFKSITSLLVGIAIDKGFIKDVNQKVYEFFPEYPSLEKDPLKKLLTIKNLLEMKSGFDCEEFNDTKDCEDEMSLSKNWVEYALNLSMKDKPGEIWSYTSIDPMILSGVIRKATNISIMDFAKKYLFEPLGISSYKWTVDPSGNGMTAGSFYIRPIDMMKIGQLVKDKGVWGGKKIISSKWITQSTLCDIAIPDFSYMKSSKSKIASPQPAYYGYYWYREQIKTNDLQENLLFASGNGGQYIFIIENLNLTIVFTQGNYRTYKAKQAFEILAKYILPSYKN</sequence>
<dbReference type="Pfam" id="PF00144">
    <property type="entry name" value="Beta-lactamase"/>
    <property type="match status" value="1"/>
</dbReference>
<dbReference type="InterPro" id="IPR050789">
    <property type="entry name" value="Diverse_Enzym_Activities"/>
</dbReference>
<protein>
    <submittedName>
        <fullName evidence="2">Beta-lactamase family protein</fullName>
    </submittedName>
</protein>
<dbReference type="Proteomes" id="UP001151079">
    <property type="component" value="Unassembled WGS sequence"/>
</dbReference>
<dbReference type="AlphaFoldDB" id="A0A9X2YVV7"/>
<keyword evidence="3" id="KW-1185">Reference proteome</keyword>
<comment type="caution">
    <text evidence="2">The sequence shown here is derived from an EMBL/GenBank/DDBJ whole genome shotgun (WGS) entry which is preliminary data.</text>
</comment>
<dbReference type="RefSeq" id="WP_264206809.1">
    <property type="nucleotide sequence ID" value="NZ_JAOZEW010000014.1"/>
</dbReference>
<evidence type="ECO:0000313" key="3">
    <source>
        <dbReference type="Proteomes" id="UP001151079"/>
    </source>
</evidence>
<dbReference type="InterPro" id="IPR001466">
    <property type="entry name" value="Beta-lactam-related"/>
</dbReference>